<evidence type="ECO:0000256" key="6">
    <source>
        <dbReference type="ARBA" id="ARBA00023049"/>
    </source>
</evidence>
<feature type="domain" description="M23ase beta-sheet core" evidence="7">
    <location>
        <begin position="79"/>
        <end position="171"/>
    </location>
</feature>
<evidence type="ECO:0000256" key="3">
    <source>
        <dbReference type="ARBA" id="ARBA00022723"/>
    </source>
</evidence>
<gene>
    <name evidence="8" type="ORF">V8201_06990</name>
</gene>
<accession>A0ABU8H1H6</accession>
<dbReference type="InterPro" id="IPR011055">
    <property type="entry name" value="Dup_hybrid_motif"/>
</dbReference>
<protein>
    <submittedName>
        <fullName evidence="8">M23 family metallopeptidase</fullName>
        <ecNumber evidence="8">3.4.-.-</ecNumber>
    </submittedName>
</protein>
<dbReference type="EMBL" id="JBBBDM010000002">
    <property type="protein sequence ID" value="MEI5686822.1"/>
    <property type="molecule type" value="Genomic_DNA"/>
</dbReference>
<evidence type="ECO:0000256" key="4">
    <source>
        <dbReference type="ARBA" id="ARBA00022801"/>
    </source>
</evidence>
<evidence type="ECO:0000259" key="7">
    <source>
        <dbReference type="Pfam" id="PF01551"/>
    </source>
</evidence>
<dbReference type="GO" id="GO:0016787">
    <property type="term" value="F:hydrolase activity"/>
    <property type="evidence" value="ECO:0007669"/>
    <property type="project" value="UniProtKB-KW"/>
</dbReference>
<dbReference type="EC" id="3.4.-.-" evidence="8"/>
<sequence>MTRFGWIVLTVFVLVAAGFAAMTSFGTARHRRLDTAVTQPLPSSSPAASAALLTVPVKGVRREAIVDSWNDARGGGTRGHHGTDISAAAGTPVIAAAAGTVEKLFQSNLGGTTAYVRSLDRRWIYYYAHLSGYAPGLHEGQGVRAGEPIGFVGDTGDAGPGNYHLHFGLQRMRPDERWHQGIDVNPFPLLAARGQGR</sequence>
<dbReference type="Pfam" id="PF01551">
    <property type="entry name" value="Peptidase_M23"/>
    <property type="match status" value="1"/>
</dbReference>
<organism evidence="8 9">
    <name type="scientific">Sphingomonas kyungheensis</name>
    <dbReference type="NCBI Taxonomy" id="1069987"/>
    <lineage>
        <taxon>Bacteria</taxon>
        <taxon>Pseudomonadati</taxon>
        <taxon>Pseudomonadota</taxon>
        <taxon>Alphaproteobacteria</taxon>
        <taxon>Sphingomonadales</taxon>
        <taxon>Sphingomonadaceae</taxon>
        <taxon>Sphingomonas</taxon>
    </lineage>
</organism>
<keyword evidence="2" id="KW-0645">Protease</keyword>
<evidence type="ECO:0000313" key="8">
    <source>
        <dbReference type="EMBL" id="MEI5686822.1"/>
    </source>
</evidence>
<keyword evidence="5" id="KW-0862">Zinc</keyword>
<name>A0ABU8H1H6_9SPHN</name>
<evidence type="ECO:0000256" key="5">
    <source>
        <dbReference type="ARBA" id="ARBA00022833"/>
    </source>
</evidence>
<dbReference type="Proteomes" id="UP001367771">
    <property type="component" value="Unassembled WGS sequence"/>
</dbReference>
<dbReference type="InterPro" id="IPR050570">
    <property type="entry name" value="Cell_wall_metabolism_enzyme"/>
</dbReference>
<dbReference type="CDD" id="cd12797">
    <property type="entry name" value="M23_peptidase"/>
    <property type="match status" value="1"/>
</dbReference>
<evidence type="ECO:0000256" key="1">
    <source>
        <dbReference type="ARBA" id="ARBA00001947"/>
    </source>
</evidence>
<keyword evidence="6" id="KW-0482">Metalloprotease</keyword>
<evidence type="ECO:0000256" key="2">
    <source>
        <dbReference type="ARBA" id="ARBA00022670"/>
    </source>
</evidence>
<keyword evidence="3" id="KW-0479">Metal-binding</keyword>
<evidence type="ECO:0000313" key="9">
    <source>
        <dbReference type="Proteomes" id="UP001367771"/>
    </source>
</evidence>
<dbReference type="SUPFAM" id="SSF51261">
    <property type="entry name" value="Duplicated hybrid motif"/>
    <property type="match status" value="1"/>
</dbReference>
<dbReference type="RefSeq" id="WP_336544834.1">
    <property type="nucleotide sequence ID" value="NZ_JBBBDM010000002.1"/>
</dbReference>
<dbReference type="PANTHER" id="PTHR21666:SF288">
    <property type="entry name" value="CELL DIVISION PROTEIN YTFB"/>
    <property type="match status" value="1"/>
</dbReference>
<proteinExistence type="predicted"/>
<dbReference type="InterPro" id="IPR016047">
    <property type="entry name" value="M23ase_b-sheet_dom"/>
</dbReference>
<keyword evidence="9" id="KW-1185">Reference proteome</keyword>
<comment type="caution">
    <text evidence="8">The sequence shown here is derived from an EMBL/GenBank/DDBJ whole genome shotgun (WGS) entry which is preliminary data.</text>
</comment>
<keyword evidence="4 8" id="KW-0378">Hydrolase</keyword>
<reference evidence="8 9" key="1">
    <citation type="journal article" date="2013" name="Int. J. Syst. Evol. Microbiol.">
        <title>Sphingomonas kyungheensis sp. nov., a bacterium with ginsenoside-converting activity isolated from soil of a ginseng field.</title>
        <authorList>
            <person name="Son H.M."/>
            <person name="Yang J.E."/>
            <person name="Park Y."/>
            <person name="Han C.K."/>
            <person name="Kim S.G."/>
            <person name="Kook M."/>
            <person name="Yi T.H."/>
        </authorList>
    </citation>
    <scope>NUCLEOTIDE SEQUENCE [LARGE SCALE GENOMIC DNA]</scope>
    <source>
        <strain evidence="8 9">LMG 26582</strain>
    </source>
</reference>
<comment type="cofactor">
    <cofactor evidence="1">
        <name>Zn(2+)</name>
        <dbReference type="ChEBI" id="CHEBI:29105"/>
    </cofactor>
</comment>
<dbReference type="PANTHER" id="PTHR21666">
    <property type="entry name" value="PEPTIDASE-RELATED"/>
    <property type="match status" value="1"/>
</dbReference>
<dbReference type="Gene3D" id="2.70.70.10">
    <property type="entry name" value="Glucose Permease (Domain IIA)"/>
    <property type="match status" value="1"/>
</dbReference>